<dbReference type="Proteomes" id="UP000283090">
    <property type="component" value="Unassembled WGS sequence"/>
</dbReference>
<accession>A0A436ZQX3</accession>
<reference evidence="2 3" key="1">
    <citation type="submission" date="2019-01" db="EMBL/GenBank/DDBJ databases">
        <title>Intercellular communication is required for trap formation in the nematode-trapping fungus Duddingtonia flagrans.</title>
        <authorList>
            <person name="Youssar L."/>
            <person name="Wernet V."/>
            <person name="Hensel N."/>
            <person name="Hildebrandt H.-G."/>
            <person name="Fischer R."/>
        </authorList>
    </citation>
    <scope>NUCLEOTIDE SEQUENCE [LARGE SCALE GENOMIC DNA]</scope>
    <source>
        <strain evidence="2 3">CBS H-5679</strain>
    </source>
</reference>
<feature type="compositionally biased region" description="Basic and acidic residues" evidence="1">
    <location>
        <begin position="300"/>
        <end position="331"/>
    </location>
</feature>
<feature type="region of interest" description="Disordered" evidence="1">
    <location>
        <begin position="1"/>
        <end position="90"/>
    </location>
</feature>
<evidence type="ECO:0000313" key="3">
    <source>
        <dbReference type="Proteomes" id="UP000283090"/>
    </source>
</evidence>
<evidence type="ECO:0000256" key="1">
    <source>
        <dbReference type="SAM" id="MobiDB-lite"/>
    </source>
</evidence>
<comment type="caution">
    <text evidence="2">The sequence shown here is derived from an EMBL/GenBank/DDBJ whole genome shotgun (WGS) entry which is preliminary data.</text>
</comment>
<dbReference type="STRING" id="97331.A0A436ZQX3"/>
<feature type="compositionally biased region" description="Basic and acidic residues" evidence="1">
    <location>
        <begin position="236"/>
        <end position="268"/>
    </location>
</feature>
<proteinExistence type="predicted"/>
<feature type="compositionally biased region" description="Polar residues" evidence="1">
    <location>
        <begin position="395"/>
        <end position="412"/>
    </location>
</feature>
<feature type="region of interest" description="Disordered" evidence="1">
    <location>
        <begin position="300"/>
        <end position="340"/>
    </location>
</feature>
<dbReference type="EMBL" id="SAEB01000012">
    <property type="protein sequence ID" value="RVD81320.1"/>
    <property type="molecule type" value="Genomic_DNA"/>
</dbReference>
<dbReference type="OrthoDB" id="5391074at2759"/>
<keyword evidence="3" id="KW-1185">Reference proteome</keyword>
<gene>
    <name evidence="2" type="ORF">DFL_009187</name>
</gene>
<organism evidence="2 3">
    <name type="scientific">Arthrobotrys flagrans</name>
    <name type="common">Nematode-trapping fungus</name>
    <name type="synonym">Trichothecium flagrans</name>
    <dbReference type="NCBI Taxonomy" id="97331"/>
    <lineage>
        <taxon>Eukaryota</taxon>
        <taxon>Fungi</taxon>
        <taxon>Dikarya</taxon>
        <taxon>Ascomycota</taxon>
        <taxon>Pezizomycotina</taxon>
        <taxon>Orbiliomycetes</taxon>
        <taxon>Orbiliales</taxon>
        <taxon>Orbiliaceae</taxon>
        <taxon>Arthrobotrys</taxon>
    </lineage>
</organism>
<dbReference type="AlphaFoldDB" id="A0A436ZQX3"/>
<evidence type="ECO:0000313" key="2">
    <source>
        <dbReference type="EMBL" id="RVD81320.1"/>
    </source>
</evidence>
<dbReference type="VEuPathDB" id="FungiDB:DFL_009187"/>
<sequence>MGGKRNKSVKPGKPPKIKSPVLSNAPPPPLQSPSRETSPPPLAVETATVEGGEVKPVEGVEDAAVEGTEDKPEVTELKTTPSNVVENKPPKTLAPTLLTLSQKWSQKSQDLKTSVNLLITAITASQKATSVKKLETLAKELIVLREELTEAEGSNDLRDIIPIRISMIESLKEVKEVLDGFFARDGGKEDGTEEEKAVIVKGKTKIEEEKADTEKDAADIENEKAEIGKKIAVIEKKENDIEKEPAGVEGKTTDTKKENAAREKKEATSEEEEAALEKKETGFKKEEAALEEQIAAIDKEPANLLKEEDARNKEGTVLDNEKTDIEKEKAPSGKGPSHEVPITAQFRLPDFLAVPAATHFFSSGQPWKAKQQHITGSRGLNAEYLPTYSAGIDQRSATNITPSSTPHLESPR</sequence>
<dbReference type="RefSeq" id="XP_067486864.1">
    <property type="nucleotide sequence ID" value="XM_067639035.1"/>
</dbReference>
<feature type="compositionally biased region" description="Basic and acidic residues" evidence="1">
    <location>
        <begin position="275"/>
        <end position="284"/>
    </location>
</feature>
<feature type="region of interest" description="Disordered" evidence="1">
    <location>
        <begin position="391"/>
        <end position="412"/>
    </location>
</feature>
<feature type="region of interest" description="Disordered" evidence="1">
    <location>
        <begin position="236"/>
        <end position="284"/>
    </location>
</feature>
<dbReference type="GeneID" id="93591498"/>
<name>A0A436ZQX3_ARTFL</name>
<protein>
    <submittedName>
        <fullName evidence="2">Uncharacterized protein</fullName>
    </submittedName>
</protein>
<feature type="compositionally biased region" description="Basic residues" evidence="1">
    <location>
        <begin position="1"/>
        <end position="16"/>
    </location>
</feature>